<dbReference type="EMBL" id="BAAAQM010000043">
    <property type="protein sequence ID" value="GAA1989952.1"/>
    <property type="molecule type" value="Genomic_DNA"/>
</dbReference>
<evidence type="ECO:0000313" key="1">
    <source>
        <dbReference type="EMBL" id="GAA1989952.1"/>
    </source>
</evidence>
<protein>
    <submittedName>
        <fullName evidence="1">Uncharacterized protein</fullName>
    </submittedName>
</protein>
<gene>
    <name evidence="1" type="ORF">GCM10009838_61240</name>
</gene>
<comment type="caution">
    <text evidence="1">The sequence shown here is derived from an EMBL/GenBank/DDBJ whole genome shotgun (WGS) entry which is preliminary data.</text>
</comment>
<dbReference type="Proteomes" id="UP001499854">
    <property type="component" value="Unassembled WGS sequence"/>
</dbReference>
<sequence>MEWMLIEAYCAMYYGSPRSSEPQPPAESTPTEVDLWITRQAYEFATAQNTCGKCGAGFRRKLSLATAYDVYNRSDATWRIGVAARCRSWRRHRSTALVTEFRGGLQFGPLLSVS</sequence>
<keyword evidence="2" id="KW-1185">Reference proteome</keyword>
<name>A0ABN2SNS4_9ACTN</name>
<evidence type="ECO:0000313" key="2">
    <source>
        <dbReference type="Proteomes" id="UP001499854"/>
    </source>
</evidence>
<organism evidence="1 2">
    <name type="scientific">Catenulispora subtropica</name>
    <dbReference type="NCBI Taxonomy" id="450798"/>
    <lineage>
        <taxon>Bacteria</taxon>
        <taxon>Bacillati</taxon>
        <taxon>Actinomycetota</taxon>
        <taxon>Actinomycetes</taxon>
        <taxon>Catenulisporales</taxon>
        <taxon>Catenulisporaceae</taxon>
        <taxon>Catenulispora</taxon>
    </lineage>
</organism>
<reference evidence="1 2" key="1">
    <citation type="journal article" date="2019" name="Int. J. Syst. Evol. Microbiol.">
        <title>The Global Catalogue of Microorganisms (GCM) 10K type strain sequencing project: providing services to taxonomists for standard genome sequencing and annotation.</title>
        <authorList>
            <consortium name="The Broad Institute Genomics Platform"/>
            <consortium name="The Broad Institute Genome Sequencing Center for Infectious Disease"/>
            <person name="Wu L."/>
            <person name="Ma J."/>
        </authorList>
    </citation>
    <scope>NUCLEOTIDE SEQUENCE [LARGE SCALE GENOMIC DNA]</scope>
    <source>
        <strain evidence="1 2">JCM 16013</strain>
    </source>
</reference>
<accession>A0ABN2SNS4</accession>
<dbReference type="RefSeq" id="WP_344660634.1">
    <property type="nucleotide sequence ID" value="NZ_BAAAQM010000043.1"/>
</dbReference>
<proteinExistence type="predicted"/>